<gene>
    <name evidence="2" type="ORF">LSH36_979g02008</name>
</gene>
<evidence type="ECO:0008006" key="4">
    <source>
        <dbReference type="Google" id="ProtNLM"/>
    </source>
</evidence>
<dbReference type="Proteomes" id="UP001208570">
    <property type="component" value="Unassembled WGS sequence"/>
</dbReference>
<reference evidence="2" key="1">
    <citation type="journal article" date="2023" name="Mol. Biol. Evol.">
        <title>Third-Generation Sequencing Reveals the Adaptive Role of the Epigenome in Three Deep-Sea Polychaetes.</title>
        <authorList>
            <person name="Perez M."/>
            <person name="Aroh O."/>
            <person name="Sun Y."/>
            <person name="Lan Y."/>
            <person name="Juniper S.K."/>
            <person name="Young C.R."/>
            <person name="Angers B."/>
            <person name="Qian P.Y."/>
        </authorList>
    </citation>
    <scope>NUCLEOTIDE SEQUENCE</scope>
    <source>
        <strain evidence="2">P08H-3</strain>
    </source>
</reference>
<feature type="transmembrane region" description="Helical" evidence="1">
    <location>
        <begin position="142"/>
        <end position="168"/>
    </location>
</feature>
<keyword evidence="1" id="KW-0812">Transmembrane</keyword>
<feature type="transmembrane region" description="Helical" evidence="1">
    <location>
        <begin position="78"/>
        <end position="102"/>
    </location>
</feature>
<keyword evidence="1" id="KW-0472">Membrane</keyword>
<feature type="transmembrane region" description="Helical" evidence="1">
    <location>
        <begin position="20"/>
        <end position="40"/>
    </location>
</feature>
<comment type="caution">
    <text evidence="2">The sequence shown here is derived from an EMBL/GenBank/DDBJ whole genome shotgun (WGS) entry which is preliminary data.</text>
</comment>
<sequence>MARKSVLQGRQFKYIKGGMYTLNFFVGVLGLALGSVGIWIRVDFDTDKYKYVLDPVFRLCEEEDHEFEFTISVHMDTITYFLIFLGVAIMATGCVGIGCCGATQGARDYDPKYGHFPCLKKYLVFPCEKAIKDFFSAIEDNMIMMLVVSFCIGLFTLLGMGMSTYLFFALRKAKR</sequence>
<dbReference type="EMBL" id="JAODUP010000979">
    <property type="protein sequence ID" value="KAK2142264.1"/>
    <property type="molecule type" value="Genomic_DNA"/>
</dbReference>
<proteinExistence type="predicted"/>
<evidence type="ECO:0000313" key="2">
    <source>
        <dbReference type="EMBL" id="KAK2142264.1"/>
    </source>
</evidence>
<dbReference type="AlphaFoldDB" id="A0AAD9IX25"/>
<name>A0AAD9IX25_9ANNE</name>
<evidence type="ECO:0000313" key="3">
    <source>
        <dbReference type="Proteomes" id="UP001208570"/>
    </source>
</evidence>
<evidence type="ECO:0000256" key="1">
    <source>
        <dbReference type="SAM" id="Phobius"/>
    </source>
</evidence>
<accession>A0AAD9IX25</accession>
<keyword evidence="1" id="KW-1133">Transmembrane helix</keyword>
<keyword evidence="3" id="KW-1185">Reference proteome</keyword>
<organism evidence="2 3">
    <name type="scientific">Paralvinella palmiformis</name>
    <dbReference type="NCBI Taxonomy" id="53620"/>
    <lineage>
        <taxon>Eukaryota</taxon>
        <taxon>Metazoa</taxon>
        <taxon>Spiralia</taxon>
        <taxon>Lophotrochozoa</taxon>
        <taxon>Annelida</taxon>
        <taxon>Polychaeta</taxon>
        <taxon>Sedentaria</taxon>
        <taxon>Canalipalpata</taxon>
        <taxon>Terebellida</taxon>
        <taxon>Terebelliformia</taxon>
        <taxon>Alvinellidae</taxon>
        <taxon>Paralvinella</taxon>
    </lineage>
</organism>
<protein>
    <recommendedName>
        <fullName evidence="4">Tetraspanin</fullName>
    </recommendedName>
</protein>